<dbReference type="InterPro" id="IPR008758">
    <property type="entry name" value="Peptidase_S28"/>
</dbReference>
<dbReference type="EMBL" id="FNXT01001221">
    <property type="protein sequence ID" value="SZX74839.1"/>
    <property type="molecule type" value="Genomic_DNA"/>
</dbReference>
<evidence type="ECO:0000256" key="1">
    <source>
        <dbReference type="ARBA" id="ARBA00011079"/>
    </source>
</evidence>
<keyword evidence="5" id="KW-0325">Glycoprotein</keyword>
<name>A0A383WCN5_TETOB</name>
<accession>A0A383WCN5</accession>
<keyword evidence="4" id="KW-0378">Hydrolase</keyword>
<sequence>MNNTGLMFENAGAFNALILFAEHRYYGQTQPFGEDSWRTDPSFLTAEQAMADYATLLYNLTQDWGAADSAVVAFGGSYGGMLAAWMRRAYPHIIAGAVAASAPVGQFPGVQGFDPSAFWQIVTRDATAEAGAAPDCADNVRQAFQLLFDLGGSEAGRQQLQQAFLLCDPLTGQQQVTDLAYWVQSAFDAYAMGNYHFASDYMTGHDGCTLPAWPMRAACQHMTNRPAPSAAAAAAAPAAAGSLATSRRLLLQRGLQQQAEGAAAPFKAAPASEHAAASIKSNQEQDLQLLVKLHKAAGLMYNVTGDATCFTLDMSGPGAASVGPWDYQVCTEFLGQELPYFPAGPASMFWDQGPFDWQGVEEHCRQAWGVVPTKFHSLVQHGGTDWRGTHNIVFSNGLYDPWSAFGVMANVSDSVVAVLIADGAHHSDLMYARPDDSAALTEARATIMQHVRRWVEEHSLRARA</sequence>
<dbReference type="SUPFAM" id="SSF53474">
    <property type="entry name" value="alpha/beta-Hydrolases"/>
    <property type="match status" value="1"/>
</dbReference>
<keyword evidence="3" id="KW-0732">Signal</keyword>
<evidence type="ECO:0000256" key="2">
    <source>
        <dbReference type="ARBA" id="ARBA00022670"/>
    </source>
</evidence>
<dbReference type="Gene3D" id="3.40.50.1820">
    <property type="entry name" value="alpha/beta hydrolase"/>
    <property type="match status" value="2"/>
</dbReference>
<gene>
    <name evidence="6" type="ORF">BQ4739_LOCUS15157</name>
</gene>
<evidence type="ECO:0000313" key="7">
    <source>
        <dbReference type="Proteomes" id="UP000256970"/>
    </source>
</evidence>
<dbReference type="PANTHER" id="PTHR11010:SF38">
    <property type="entry name" value="LYSOSOMAL PRO-X CARBOXYPEPTIDASE"/>
    <property type="match status" value="1"/>
</dbReference>
<evidence type="ECO:0000256" key="5">
    <source>
        <dbReference type="ARBA" id="ARBA00023180"/>
    </source>
</evidence>
<dbReference type="InterPro" id="IPR029058">
    <property type="entry name" value="AB_hydrolase_fold"/>
</dbReference>
<protein>
    <recommendedName>
        <fullName evidence="8">Lysosomal Pro-X carboxypeptidase</fullName>
    </recommendedName>
</protein>
<dbReference type="GO" id="GO:0006508">
    <property type="term" value="P:proteolysis"/>
    <property type="evidence" value="ECO:0007669"/>
    <property type="project" value="UniProtKB-KW"/>
</dbReference>
<keyword evidence="7" id="KW-1185">Reference proteome</keyword>
<organism evidence="6 7">
    <name type="scientific">Tetradesmus obliquus</name>
    <name type="common">Green alga</name>
    <name type="synonym">Acutodesmus obliquus</name>
    <dbReference type="NCBI Taxonomy" id="3088"/>
    <lineage>
        <taxon>Eukaryota</taxon>
        <taxon>Viridiplantae</taxon>
        <taxon>Chlorophyta</taxon>
        <taxon>core chlorophytes</taxon>
        <taxon>Chlorophyceae</taxon>
        <taxon>CS clade</taxon>
        <taxon>Sphaeropleales</taxon>
        <taxon>Scenedesmaceae</taxon>
        <taxon>Tetradesmus</taxon>
    </lineage>
</organism>
<dbReference type="GO" id="GO:0008239">
    <property type="term" value="F:dipeptidyl-peptidase activity"/>
    <property type="evidence" value="ECO:0007669"/>
    <property type="project" value="TreeGrafter"/>
</dbReference>
<evidence type="ECO:0008006" key="8">
    <source>
        <dbReference type="Google" id="ProtNLM"/>
    </source>
</evidence>
<dbReference type="AlphaFoldDB" id="A0A383WCN5"/>
<dbReference type="Proteomes" id="UP000256970">
    <property type="component" value="Unassembled WGS sequence"/>
</dbReference>
<dbReference type="PANTHER" id="PTHR11010">
    <property type="entry name" value="PROTEASE S28 PRO-X CARBOXYPEPTIDASE-RELATED"/>
    <property type="match status" value="1"/>
</dbReference>
<dbReference type="Pfam" id="PF05577">
    <property type="entry name" value="Peptidase_S28"/>
    <property type="match status" value="2"/>
</dbReference>
<comment type="similarity">
    <text evidence="1">Belongs to the peptidase S28 family.</text>
</comment>
<dbReference type="GO" id="GO:0070008">
    <property type="term" value="F:serine-type exopeptidase activity"/>
    <property type="evidence" value="ECO:0007669"/>
    <property type="project" value="InterPro"/>
</dbReference>
<evidence type="ECO:0000256" key="3">
    <source>
        <dbReference type="ARBA" id="ARBA00022729"/>
    </source>
</evidence>
<evidence type="ECO:0000313" key="6">
    <source>
        <dbReference type="EMBL" id="SZX74839.1"/>
    </source>
</evidence>
<keyword evidence="2" id="KW-0645">Protease</keyword>
<proteinExistence type="inferred from homology"/>
<reference evidence="6 7" key="1">
    <citation type="submission" date="2016-10" db="EMBL/GenBank/DDBJ databases">
        <authorList>
            <person name="Cai Z."/>
        </authorList>
    </citation>
    <scope>NUCLEOTIDE SEQUENCE [LARGE SCALE GENOMIC DNA]</scope>
</reference>
<evidence type="ECO:0000256" key="4">
    <source>
        <dbReference type="ARBA" id="ARBA00022801"/>
    </source>
</evidence>